<evidence type="ECO:0000256" key="1">
    <source>
        <dbReference type="ARBA" id="ARBA00022741"/>
    </source>
</evidence>
<dbReference type="GO" id="GO:0003824">
    <property type="term" value="F:catalytic activity"/>
    <property type="evidence" value="ECO:0007669"/>
    <property type="project" value="InterPro"/>
</dbReference>
<dbReference type="SUPFAM" id="SSF54197">
    <property type="entry name" value="HIT-like"/>
    <property type="match status" value="1"/>
</dbReference>
<dbReference type="RefSeq" id="WP_012876517.1">
    <property type="nucleotide sequence ID" value="NC_013526.1"/>
</dbReference>
<feature type="short sequence motif" description="Histidine triad motif" evidence="4">
    <location>
        <begin position="118"/>
        <end position="122"/>
    </location>
</feature>
<dbReference type="CDD" id="cd01275">
    <property type="entry name" value="FHIT"/>
    <property type="match status" value="1"/>
</dbReference>
<dbReference type="Proteomes" id="UP000000323">
    <property type="component" value="Chromosome 2"/>
</dbReference>
<protein>
    <submittedName>
        <fullName evidence="6">Histidine triad (HIT) protein</fullName>
    </submittedName>
</protein>
<dbReference type="eggNOG" id="COG0537">
    <property type="taxonomic scope" value="Bacteria"/>
</dbReference>
<evidence type="ECO:0000313" key="6">
    <source>
        <dbReference type="EMBL" id="ACZ43486.1"/>
    </source>
</evidence>
<dbReference type="EMBL" id="CP001826">
    <property type="protein sequence ID" value="ACZ43486.1"/>
    <property type="molecule type" value="Genomic_DNA"/>
</dbReference>
<feature type="binding site" evidence="3">
    <location>
        <position position="50"/>
    </location>
    <ligand>
        <name>substrate</name>
    </ligand>
</feature>
<evidence type="ECO:0000256" key="3">
    <source>
        <dbReference type="PIRSR" id="PIRSR639383-2"/>
    </source>
</evidence>
<dbReference type="InterPro" id="IPR052908">
    <property type="entry name" value="AP-4-A_phosphorylase"/>
</dbReference>
<dbReference type="Pfam" id="PF01230">
    <property type="entry name" value="HIT"/>
    <property type="match status" value="1"/>
</dbReference>
<dbReference type="STRING" id="525904.Tter_2598"/>
<feature type="binding site" evidence="3">
    <location>
        <position position="122"/>
    </location>
    <ligand>
        <name>substrate</name>
    </ligand>
</feature>
<reference evidence="7" key="1">
    <citation type="journal article" date="2010" name="Stand. Genomic Sci.">
        <title>Complete genome sequence of 'Thermobaculum terrenum' type strain (YNP1).</title>
        <authorList>
            <person name="Kiss H."/>
            <person name="Cleland D."/>
            <person name="Lapidus A."/>
            <person name="Lucas S."/>
            <person name="Glavina Del Rio T."/>
            <person name="Nolan M."/>
            <person name="Tice H."/>
            <person name="Han C."/>
            <person name="Goodwin L."/>
            <person name="Pitluck S."/>
            <person name="Liolios K."/>
            <person name="Ivanova N."/>
            <person name="Mavromatis K."/>
            <person name="Ovchinnikova G."/>
            <person name="Pati A."/>
            <person name="Chen A."/>
            <person name="Palaniappan K."/>
            <person name="Land M."/>
            <person name="Hauser L."/>
            <person name="Chang Y."/>
            <person name="Jeffries C."/>
            <person name="Lu M."/>
            <person name="Brettin T."/>
            <person name="Detter J."/>
            <person name="Goker M."/>
            <person name="Tindall B."/>
            <person name="Beck B."/>
            <person name="McDermott T."/>
            <person name="Woyke T."/>
            <person name="Bristow J."/>
            <person name="Eisen J."/>
            <person name="Markowitz V."/>
            <person name="Hugenholtz P."/>
            <person name="Kyrpides N."/>
            <person name="Klenk H."/>
            <person name="Cheng J."/>
        </authorList>
    </citation>
    <scope>NUCLEOTIDE SEQUENCE [LARGE SCALE GENOMIC DNA]</scope>
    <source>
        <strain evidence="7">ATCC BAA-798 / YNP1</strain>
    </source>
</reference>
<name>D1CIB5_THET1</name>
<feature type="active site" description="Tele-AMP-histidine intermediate" evidence="2">
    <location>
        <position position="120"/>
    </location>
</feature>
<evidence type="ECO:0000256" key="2">
    <source>
        <dbReference type="PIRSR" id="PIRSR639383-1"/>
    </source>
</evidence>
<dbReference type="OrthoDB" id="9784774at2"/>
<feature type="binding site" evidence="3">
    <location>
        <begin position="112"/>
        <end position="115"/>
    </location>
    <ligand>
        <name>substrate</name>
    </ligand>
</feature>
<dbReference type="InterPro" id="IPR039383">
    <property type="entry name" value="FHIT"/>
</dbReference>
<dbReference type="PROSITE" id="PS51084">
    <property type="entry name" value="HIT_2"/>
    <property type="match status" value="1"/>
</dbReference>
<gene>
    <name evidence="6" type="ordered locus">Tter_2598</name>
</gene>
<keyword evidence="1" id="KW-0547">Nucleotide-binding</keyword>
<dbReference type="PANTHER" id="PTHR42997:SF1">
    <property type="entry name" value="AP-4-A PHOSPHORYLASE"/>
    <property type="match status" value="1"/>
</dbReference>
<feature type="domain" description="HIT" evidence="5">
    <location>
        <begin position="23"/>
        <end position="133"/>
    </location>
</feature>
<dbReference type="HOGENOM" id="CLU_056776_1_2_0"/>
<organism evidence="6 7">
    <name type="scientific">Thermobaculum terrenum (strain ATCC BAA-798 / CCMEE 7001 / YNP1)</name>
    <dbReference type="NCBI Taxonomy" id="525904"/>
    <lineage>
        <taxon>Bacteria</taxon>
        <taxon>Bacillati</taxon>
        <taxon>Chloroflexota</taxon>
        <taxon>Chloroflexia</taxon>
        <taxon>Candidatus Thermobaculales</taxon>
        <taxon>Candidatus Thermobaculaceae</taxon>
        <taxon>Thermobaculum</taxon>
    </lineage>
</organism>
<dbReference type="Gene3D" id="3.30.428.10">
    <property type="entry name" value="HIT-like"/>
    <property type="match status" value="1"/>
</dbReference>
<dbReference type="GO" id="GO:0000166">
    <property type="term" value="F:nucleotide binding"/>
    <property type="evidence" value="ECO:0007669"/>
    <property type="project" value="UniProtKB-KW"/>
</dbReference>
<dbReference type="InterPro" id="IPR011146">
    <property type="entry name" value="HIT-like"/>
</dbReference>
<dbReference type="AlphaFoldDB" id="D1CIB5"/>
<evidence type="ECO:0000256" key="4">
    <source>
        <dbReference type="PROSITE-ProRule" id="PRU00464"/>
    </source>
</evidence>
<evidence type="ECO:0000313" key="7">
    <source>
        <dbReference type="Proteomes" id="UP000000323"/>
    </source>
</evidence>
<sequence>MQRLWSGWRSEYVTGNASSDGCIFCRFPQEERDEGNLLLHRGDMAYIILNRFPYNPGHVMVVPYEHIGRMADLPPQTMLEMMRLVQLCVGALERGFGAQGFNIGMNLGRCAGAGVPDHLHIHVVPRWVGDVNFMPSLADVKVIPERLEESYHKLKEALADELRGAGAEG</sequence>
<keyword evidence="7" id="KW-1185">Reference proteome</keyword>
<proteinExistence type="predicted"/>
<dbReference type="InterPro" id="IPR036265">
    <property type="entry name" value="HIT-like_sf"/>
</dbReference>
<dbReference type="PANTHER" id="PTHR42997">
    <property type="entry name" value="HIT FAMILY HYDROLASE"/>
    <property type="match status" value="1"/>
</dbReference>
<evidence type="ECO:0000259" key="5">
    <source>
        <dbReference type="PROSITE" id="PS51084"/>
    </source>
</evidence>
<accession>D1CIB5</accession>
<dbReference type="KEGG" id="ttr:Tter_2598"/>